<comment type="caution">
    <text evidence="2">The sequence shown here is derived from an EMBL/GenBank/DDBJ whole genome shotgun (WGS) entry which is preliminary data.</text>
</comment>
<feature type="compositionally biased region" description="Basic and acidic residues" evidence="1">
    <location>
        <begin position="120"/>
        <end position="148"/>
    </location>
</feature>
<dbReference type="Proteomes" id="UP000269945">
    <property type="component" value="Unassembled WGS sequence"/>
</dbReference>
<feature type="region of interest" description="Disordered" evidence="1">
    <location>
        <begin position="1"/>
        <end position="157"/>
    </location>
</feature>
<protein>
    <submittedName>
        <fullName evidence="2">Uncharacterized protein</fullName>
    </submittedName>
</protein>
<feature type="compositionally biased region" description="Low complexity" evidence="1">
    <location>
        <begin position="73"/>
        <end position="86"/>
    </location>
</feature>
<evidence type="ECO:0000256" key="1">
    <source>
        <dbReference type="SAM" id="MobiDB-lite"/>
    </source>
</evidence>
<feature type="compositionally biased region" description="Basic and acidic residues" evidence="1">
    <location>
        <begin position="23"/>
        <end position="34"/>
    </location>
</feature>
<evidence type="ECO:0000313" key="2">
    <source>
        <dbReference type="EMBL" id="VCX40974.1"/>
    </source>
</evidence>
<organism evidence="2 3">
    <name type="scientific">Gulo gulo</name>
    <name type="common">Wolverine</name>
    <name type="synonym">Gluton</name>
    <dbReference type="NCBI Taxonomy" id="48420"/>
    <lineage>
        <taxon>Eukaryota</taxon>
        <taxon>Metazoa</taxon>
        <taxon>Chordata</taxon>
        <taxon>Craniata</taxon>
        <taxon>Vertebrata</taxon>
        <taxon>Euteleostomi</taxon>
        <taxon>Mammalia</taxon>
        <taxon>Eutheria</taxon>
        <taxon>Laurasiatheria</taxon>
        <taxon>Carnivora</taxon>
        <taxon>Caniformia</taxon>
        <taxon>Musteloidea</taxon>
        <taxon>Mustelidae</taxon>
        <taxon>Guloninae</taxon>
        <taxon>Gulo</taxon>
    </lineage>
</organism>
<feature type="compositionally biased region" description="Basic residues" evidence="1">
    <location>
        <begin position="96"/>
        <end position="105"/>
    </location>
</feature>
<dbReference type="AlphaFoldDB" id="A0A9X9MBA0"/>
<accession>A0A9X9MBA0</accession>
<feature type="non-terminal residue" evidence="2">
    <location>
        <position position="1"/>
    </location>
</feature>
<gene>
    <name evidence="2" type="ORF">BN2614_LOCUS7</name>
</gene>
<name>A0A9X9MBA0_GULGU</name>
<evidence type="ECO:0000313" key="3">
    <source>
        <dbReference type="Proteomes" id="UP000269945"/>
    </source>
</evidence>
<sequence>GETAGPPAARGSPRGLCRSGPLDPRKLEIPEFREATALPPREPLRSCSHGSALPYGRGPQQGPQSDQEREQAEAQPPARAPHQAHQVRAGHDPRGVRLRPLRAARHGAAQGVQGQARPQVHQEKGGDAHPCQEEARGAEQCPRCHEESGGQEGLSPPPVCNKAFLELRVSCWSEEGGGVLARRTGEGQALE</sequence>
<dbReference type="EMBL" id="CYRY02045519">
    <property type="protein sequence ID" value="VCX40974.1"/>
    <property type="molecule type" value="Genomic_DNA"/>
</dbReference>
<keyword evidence="3" id="KW-1185">Reference proteome</keyword>
<reference evidence="2 3" key="1">
    <citation type="submission" date="2018-10" db="EMBL/GenBank/DDBJ databases">
        <authorList>
            <person name="Ekblom R."/>
            <person name="Jareborg N."/>
        </authorList>
    </citation>
    <scope>NUCLEOTIDE SEQUENCE [LARGE SCALE GENOMIC DNA]</scope>
    <source>
        <tissue evidence="2">Muscle</tissue>
    </source>
</reference>
<proteinExistence type="predicted"/>